<dbReference type="EMBL" id="JBIRYO010000032">
    <property type="protein sequence ID" value="MFI2477992.1"/>
    <property type="molecule type" value="Genomic_DNA"/>
</dbReference>
<feature type="transmembrane region" description="Helical" evidence="2">
    <location>
        <begin position="31"/>
        <end position="50"/>
    </location>
</feature>
<feature type="region of interest" description="Disordered" evidence="1">
    <location>
        <begin position="259"/>
        <end position="312"/>
    </location>
</feature>
<sequence length="312" mass="34524">YQKHTQFPGPGRTENNVVGARIVPVFAADQGAFFAFTLGIVGIMGGVLQINPIWNLGPYNPSQVSAGSQPDFYMMWTDGMARLMPPWELYLGRYTVPAVFWVALIMGLVFTLLIAYPWIEKRLTGDDAHHNLLQRPRDVPVRTAIGAMAIAFYVVLTLSCVNDIIALKFDISLNATTWIGRIGLLVAPPVAYFVAYRFCIGLQRSDRAVLEHGIETGVIKRLPHGEYIEVHQPLGPVDDHGHPLPLEYQGAPVPKKMNKLGSAGKPGTGSFLRADPREESEKHFELEHAEEHRQLAVLQKAQNEANGNGKSH</sequence>
<gene>
    <name evidence="4" type="ORF">ACH49W_31905</name>
</gene>
<reference evidence="4 5" key="1">
    <citation type="submission" date="2024-10" db="EMBL/GenBank/DDBJ databases">
        <title>The Natural Products Discovery Center: Release of the First 8490 Sequenced Strains for Exploring Actinobacteria Biosynthetic Diversity.</title>
        <authorList>
            <person name="Kalkreuter E."/>
            <person name="Kautsar S.A."/>
            <person name="Yang D."/>
            <person name="Bader C.D."/>
            <person name="Teijaro C.N."/>
            <person name="Fluegel L."/>
            <person name="Davis C.M."/>
            <person name="Simpson J.R."/>
            <person name="Lauterbach L."/>
            <person name="Steele A.D."/>
            <person name="Gui C."/>
            <person name="Meng S."/>
            <person name="Li G."/>
            <person name="Viehrig K."/>
            <person name="Ye F."/>
            <person name="Su P."/>
            <person name="Kiefer A.F."/>
            <person name="Nichols A."/>
            <person name="Cepeda A.J."/>
            <person name="Yan W."/>
            <person name="Fan B."/>
            <person name="Jiang Y."/>
            <person name="Adhikari A."/>
            <person name="Zheng C.-J."/>
            <person name="Schuster L."/>
            <person name="Cowan T.M."/>
            <person name="Smanski M.J."/>
            <person name="Chevrette M.G."/>
            <person name="De Carvalho L.P.S."/>
            <person name="Shen B."/>
        </authorList>
    </citation>
    <scope>NUCLEOTIDE SEQUENCE [LARGE SCALE GENOMIC DNA]</scope>
    <source>
        <strain evidence="4 5">NPDC019275</strain>
    </source>
</reference>
<feature type="domain" description="Cytochrome b/b6 N-terminal region profile" evidence="3">
    <location>
        <begin position="2"/>
        <end position="58"/>
    </location>
</feature>
<organism evidence="4 5">
    <name type="scientific">Nocardia xishanensis</name>
    <dbReference type="NCBI Taxonomy" id="238964"/>
    <lineage>
        <taxon>Bacteria</taxon>
        <taxon>Bacillati</taxon>
        <taxon>Actinomycetota</taxon>
        <taxon>Actinomycetes</taxon>
        <taxon>Mycobacteriales</taxon>
        <taxon>Nocardiaceae</taxon>
        <taxon>Nocardia</taxon>
    </lineage>
</organism>
<proteinExistence type="predicted"/>
<accession>A0ABW7XA34</accession>
<keyword evidence="2" id="KW-0472">Membrane</keyword>
<feature type="compositionally biased region" description="Basic and acidic residues" evidence="1">
    <location>
        <begin position="274"/>
        <end position="294"/>
    </location>
</feature>
<evidence type="ECO:0000259" key="3">
    <source>
        <dbReference type="Pfam" id="PF13631"/>
    </source>
</evidence>
<name>A0ABW7XA34_9NOCA</name>
<keyword evidence="2" id="KW-1133">Transmembrane helix</keyword>
<evidence type="ECO:0000256" key="2">
    <source>
        <dbReference type="SAM" id="Phobius"/>
    </source>
</evidence>
<keyword evidence="2" id="KW-0812">Transmembrane</keyword>
<feature type="transmembrane region" description="Helical" evidence="2">
    <location>
        <begin position="139"/>
        <end position="158"/>
    </location>
</feature>
<dbReference type="RefSeq" id="WP_397095434.1">
    <property type="nucleotide sequence ID" value="NZ_JBIRYO010000032.1"/>
</dbReference>
<dbReference type="SUPFAM" id="SSF81648">
    <property type="entry name" value="a domain/subunit of cytochrome bc1 complex (Ubiquinol-cytochrome c reductase)"/>
    <property type="match status" value="1"/>
</dbReference>
<protein>
    <submittedName>
        <fullName evidence="4">Cytochrome b N-terminal domain-containing protein</fullName>
    </submittedName>
</protein>
<dbReference type="InterPro" id="IPR005797">
    <property type="entry name" value="Cyt_b/b6_N"/>
</dbReference>
<dbReference type="Pfam" id="PF13631">
    <property type="entry name" value="Cytochrom_B_N_2"/>
    <property type="match status" value="1"/>
</dbReference>
<evidence type="ECO:0000313" key="4">
    <source>
        <dbReference type="EMBL" id="MFI2477992.1"/>
    </source>
</evidence>
<feature type="transmembrane region" description="Helical" evidence="2">
    <location>
        <begin position="178"/>
        <end position="199"/>
    </location>
</feature>
<keyword evidence="5" id="KW-1185">Reference proteome</keyword>
<evidence type="ECO:0000256" key="1">
    <source>
        <dbReference type="SAM" id="MobiDB-lite"/>
    </source>
</evidence>
<dbReference type="Proteomes" id="UP001611415">
    <property type="component" value="Unassembled WGS sequence"/>
</dbReference>
<feature type="transmembrane region" description="Helical" evidence="2">
    <location>
        <begin position="98"/>
        <end position="119"/>
    </location>
</feature>
<dbReference type="Gene3D" id="1.20.810.10">
    <property type="entry name" value="Cytochrome Bc1 Complex, Chain C"/>
    <property type="match status" value="1"/>
</dbReference>
<evidence type="ECO:0000313" key="5">
    <source>
        <dbReference type="Proteomes" id="UP001611415"/>
    </source>
</evidence>
<feature type="compositionally biased region" description="Polar residues" evidence="1">
    <location>
        <begin position="300"/>
        <end position="312"/>
    </location>
</feature>
<comment type="caution">
    <text evidence="4">The sequence shown here is derived from an EMBL/GenBank/DDBJ whole genome shotgun (WGS) entry which is preliminary data.</text>
</comment>
<dbReference type="InterPro" id="IPR027387">
    <property type="entry name" value="Cytb/b6-like_sf"/>
</dbReference>
<dbReference type="InterPro" id="IPR036150">
    <property type="entry name" value="Cyt_b/b6_C_sf"/>
</dbReference>
<feature type="non-terminal residue" evidence="4">
    <location>
        <position position="1"/>
    </location>
</feature>